<comment type="caution">
    <text evidence="1">The sequence shown here is derived from an EMBL/GenBank/DDBJ whole genome shotgun (WGS) entry which is preliminary data.</text>
</comment>
<dbReference type="InterPro" id="IPR007499">
    <property type="entry name" value="ERF_bacteria_virus"/>
</dbReference>
<dbReference type="EMBL" id="BARS01049459">
    <property type="protein sequence ID" value="GAG33209.1"/>
    <property type="molecule type" value="Genomic_DNA"/>
</dbReference>
<feature type="non-terminal residue" evidence="1">
    <location>
        <position position="158"/>
    </location>
</feature>
<accession>X0WQF1</accession>
<sequence length="158" mass="17992">MENQKEFERKDIVAEVQDVPVLDEQSYPEVLRDPVKPNIFQRLNMIRREVQYLQKDATVTGYKAITHDYVTAAIRQHLITNGVLTIPRQTAWELRDTGKVTSKGTPFTIFIGTYDIDFVNEDDPTDMATVTITATAEDTSDKNPGKCLSYAVKYAFLK</sequence>
<dbReference type="Pfam" id="PF04404">
    <property type="entry name" value="ERF"/>
    <property type="match status" value="1"/>
</dbReference>
<protein>
    <submittedName>
        <fullName evidence="1">Uncharacterized protein</fullName>
    </submittedName>
</protein>
<gene>
    <name evidence="1" type="ORF">S01H1_73981</name>
</gene>
<dbReference type="AlphaFoldDB" id="X0WQF1"/>
<reference evidence="1" key="1">
    <citation type="journal article" date="2014" name="Front. Microbiol.">
        <title>High frequency of phylogenetically diverse reductive dehalogenase-homologous genes in deep subseafloor sedimentary metagenomes.</title>
        <authorList>
            <person name="Kawai M."/>
            <person name="Futagami T."/>
            <person name="Toyoda A."/>
            <person name="Takaki Y."/>
            <person name="Nishi S."/>
            <person name="Hori S."/>
            <person name="Arai W."/>
            <person name="Tsubouchi T."/>
            <person name="Morono Y."/>
            <person name="Uchiyama I."/>
            <person name="Ito T."/>
            <person name="Fujiyama A."/>
            <person name="Inagaki F."/>
            <person name="Takami H."/>
        </authorList>
    </citation>
    <scope>NUCLEOTIDE SEQUENCE</scope>
    <source>
        <strain evidence="1">Expedition CK06-06</strain>
    </source>
</reference>
<organism evidence="1">
    <name type="scientific">marine sediment metagenome</name>
    <dbReference type="NCBI Taxonomy" id="412755"/>
    <lineage>
        <taxon>unclassified sequences</taxon>
        <taxon>metagenomes</taxon>
        <taxon>ecological metagenomes</taxon>
    </lineage>
</organism>
<evidence type="ECO:0000313" key="1">
    <source>
        <dbReference type="EMBL" id="GAG33209.1"/>
    </source>
</evidence>
<name>X0WQF1_9ZZZZ</name>
<proteinExistence type="predicted"/>